<feature type="region of interest" description="Disordered" evidence="7">
    <location>
        <begin position="1"/>
        <end position="33"/>
    </location>
</feature>
<feature type="domain" description="RRM" evidence="8">
    <location>
        <begin position="361"/>
        <end position="440"/>
    </location>
</feature>
<dbReference type="GO" id="GO:0071011">
    <property type="term" value="C:precatalytic spliceosome"/>
    <property type="evidence" value="ECO:0007669"/>
    <property type="project" value="TreeGrafter"/>
</dbReference>
<protein>
    <submittedName>
        <fullName evidence="10">Poly(U)-binding-splicing factor PUF60</fullName>
    </submittedName>
</protein>
<feature type="domain" description="RRM" evidence="8">
    <location>
        <begin position="219"/>
        <end position="298"/>
    </location>
</feature>
<dbReference type="InterPro" id="IPR012677">
    <property type="entry name" value="Nucleotide-bd_a/b_plait_sf"/>
</dbReference>
<keyword evidence="9" id="KW-1185">Reference proteome</keyword>
<keyword evidence="2" id="KW-0507">mRNA processing</keyword>
<dbReference type="GO" id="GO:0000380">
    <property type="term" value="P:alternative mRNA splicing, via spliceosome"/>
    <property type="evidence" value="ECO:0007669"/>
    <property type="project" value="TreeGrafter"/>
</dbReference>
<feature type="compositionally biased region" description="Low complexity" evidence="7">
    <location>
        <begin position="1"/>
        <end position="21"/>
    </location>
</feature>
<dbReference type="InterPro" id="IPR035979">
    <property type="entry name" value="RBD_domain_sf"/>
</dbReference>
<dbReference type="SMART" id="SM00361">
    <property type="entry name" value="RRM_1"/>
    <property type="match status" value="3"/>
</dbReference>
<dbReference type="Proteomes" id="UP000095280">
    <property type="component" value="Unplaced"/>
</dbReference>
<evidence type="ECO:0000256" key="1">
    <source>
        <dbReference type="ARBA" id="ARBA00004123"/>
    </source>
</evidence>
<dbReference type="PROSITE" id="PS50102">
    <property type="entry name" value="RRM"/>
    <property type="match status" value="3"/>
</dbReference>
<dbReference type="PANTHER" id="PTHR47330:SF1">
    <property type="entry name" value="POLY(U)-BINDING-SPLICING FACTOR PUF60"/>
    <property type="match status" value="1"/>
</dbReference>
<sequence>MFGRPNSHSMSGQSSPSNSNSAWPDGRPDTIFFESAPGPAPVSMATYEQTGDLTEGSGHQRPLMALCIIPELQSRRREDYVRRAKRFAKEQSVKFIMHQMQEKHHRAQVQQVKRAQALLLLSRIYVGSIAADVTEEMLTAAFQTYGTVKACNMGFDNATRKHKGYAFVEFELAEAATLAIDGMNGYTIGGRNLKVSRPSNISNPNPVIDELVREGSLYSRVYVANVHPQLTEFELRSVFEAFGSLVSCKLEPDPTVPGVHCGFGFIEYSTPESAIEAISAMHGFDLGGQLLKVGRAITPPVVPVSAPPSALPAAAAVAAANITAQLMAQRASVEHENDFIRGQEARRLVMRKLMMRAAPPRVLLLRNMVTPQDLDEDLESEVSAECAKFGSVQRVVILEQADSVRVFVEFEDSAGAEAACRAMAGRFFGGREVRADLYEQELWEAGDLTQ</sequence>
<dbReference type="GO" id="GO:0006376">
    <property type="term" value="P:mRNA splice site recognition"/>
    <property type="evidence" value="ECO:0007669"/>
    <property type="project" value="TreeGrafter"/>
</dbReference>
<name>A0A1I8H9U2_9PLAT</name>
<dbReference type="AlphaFoldDB" id="A0A1I8H9U2"/>
<keyword evidence="4" id="KW-0508">mRNA splicing</keyword>
<evidence type="ECO:0000256" key="6">
    <source>
        <dbReference type="PROSITE-ProRule" id="PRU00176"/>
    </source>
</evidence>
<dbReference type="GO" id="GO:0000381">
    <property type="term" value="P:regulation of alternative mRNA splicing, via spliceosome"/>
    <property type="evidence" value="ECO:0007669"/>
    <property type="project" value="TreeGrafter"/>
</dbReference>
<dbReference type="Pfam" id="PF00076">
    <property type="entry name" value="RRM_1"/>
    <property type="match status" value="3"/>
</dbReference>
<dbReference type="GO" id="GO:0003723">
    <property type="term" value="F:RNA binding"/>
    <property type="evidence" value="ECO:0007669"/>
    <property type="project" value="UniProtKB-UniRule"/>
</dbReference>
<keyword evidence="5" id="KW-0539">Nucleus</keyword>
<comment type="subcellular location">
    <subcellularLocation>
        <location evidence="1">Nucleus</location>
    </subcellularLocation>
</comment>
<accession>A0A1I8H9U2</accession>
<dbReference type="Gene3D" id="3.30.70.330">
    <property type="match status" value="3"/>
</dbReference>
<dbReference type="InterPro" id="IPR000504">
    <property type="entry name" value="RRM_dom"/>
</dbReference>
<evidence type="ECO:0000256" key="7">
    <source>
        <dbReference type="SAM" id="MobiDB-lite"/>
    </source>
</evidence>
<feature type="domain" description="RRM" evidence="8">
    <location>
        <begin position="122"/>
        <end position="200"/>
    </location>
</feature>
<evidence type="ECO:0000313" key="10">
    <source>
        <dbReference type="WBParaSite" id="maker-uti_cns_0005142-snap-gene-0.12-mRNA-1"/>
    </source>
</evidence>
<dbReference type="FunFam" id="3.30.70.330:FF:000382">
    <property type="entry name" value="G-patch domain-containing protein"/>
    <property type="match status" value="1"/>
</dbReference>
<organism evidence="9 10">
    <name type="scientific">Macrostomum lignano</name>
    <dbReference type="NCBI Taxonomy" id="282301"/>
    <lineage>
        <taxon>Eukaryota</taxon>
        <taxon>Metazoa</taxon>
        <taxon>Spiralia</taxon>
        <taxon>Lophotrochozoa</taxon>
        <taxon>Platyhelminthes</taxon>
        <taxon>Rhabditophora</taxon>
        <taxon>Macrostomorpha</taxon>
        <taxon>Macrostomida</taxon>
        <taxon>Macrostomidae</taxon>
        <taxon>Macrostomum</taxon>
    </lineage>
</organism>
<dbReference type="GO" id="GO:0071013">
    <property type="term" value="C:catalytic step 2 spliceosome"/>
    <property type="evidence" value="ECO:0007669"/>
    <property type="project" value="TreeGrafter"/>
</dbReference>
<dbReference type="SUPFAM" id="SSF54928">
    <property type="entry name" value="RNA-binding domain, RBD"/>
    <property type="match status" value="2"/>
</dbReference>
<dbReference type="InterPro" id="IPR051974">
    <property type="entry name" value="PUF60_regulator"/>
</dbReference>
<dbReference type="InterPro" id="IPR003954">
    <property type="entry name" value="RRM_euk-type"/>
</dbReference>
<evidence type="ECO:0000256" key="4">
    <source>
        <dbReference type="ARBA" id="ARBA00023187"/>
    </source>
</evidence>
<dbReference type="PANTHER" id="PTHR47330">
    <property type="entry name" value="POLY(U)-BINDING-SPLICING FACTOR PUF60-B-RELATED"/>
    <property type="match status" value="1"/>
</dbReference>
<dbReference type="WBParaSite" id="maker-uti_cns_0005142-snap-gene-0.12-mRNA-1">
    <property type="protein sequence ID" value="maker-uti_cns_0005142-snap-gene-0.12-mRNA-1"/>
    <property type="gene ID" value="maker-uti_cns_0005142-snap-gene-0.12"/>
</dbReference>
<evidence type="ECO:0000256" key="5">
    <source>
        <dbReference type="ARBA" id="ARBA00023242"/>
    </source>
</evidence>
<keyword evidence="3 6" id="KW-0694">RNA-binding</keyword>
<proteinExistence type="predicted"/>
<evidence type="ECO:0000256" key="3">
    <source>
        <dbReference type="ARBA" id="ARBA00022884"/>
    </source>
</evidence>
<dbReference type="SMART" id="SM00360">
    <property type="entry name" value="RRM"/>
    <property type="match status" value="3"/>
</dbReference>
<evidence type="ECO:0000256" key="2">
    <source>
        <dbReference type="ARBA" id="ARBA00022664"/>
    </source>
</evidence>
<evidence type="ECO:0000313" key="9">
    <source>
        <dbReference type="Proteomes" id="UP000095280"/>
    </source>
</evidence>
<reference evidence="10" key="1">
    <citation type="submission" date="2016-11" db="UniProtKB">
        <authorList>
            <consortium name="WormBaseParasite"/>
        </authorList>
    </citation>
    <scope>IDENTIFICATION</scope>
</reference>
<evidence type="ECO:0000259" key="8">
    <source>
        <dbReference type="PROSITE" id="PS50102"/>
    </source>
</evidence>